<accession>M2Q0C8</accession>
<dbReference type="RefSeq" id="WP_004803257.1">
    <property type="nucleotide sequence ID" value="NZ_KB446648.1"/>
</dbReference>
<dbReference type="EMBL" id="AGEJ01000021">
    <property type="protein sequence ID" value="EMD16380.1"/>
    <property type="molecule type" value="Genomic_DNA"/>
</dbReference>
<evidence type="ECO:0000313" key="3">
    <source>
        <dbReference type="Proteomes" id="UP000011758"/>
    </source>
</evidence>
<comment type="caution">
    <text evidence="2">The sequence shown here is derived from an EMBL/GenBank/DDBJ whole genome shotgun (WGS) entry which is preliminary data.</text>
</comment>
<dbReference type="OrthoDB" id="5581965at2"/>
<evidence type="ECO:0000313" key="2">
    <source>
        <dbReference type="EMBL" id="EMD16380.1"/>
    </source>
</evidence>
<dbReference type="eggNOG" id="COG0826">
    <property type="taxonomic scope" value="Bacteria"/>
</dbReference>
<keyword evidence="3" id="KW-1185">Reference proteome</keyword>
<dbReference type="Pfam" id="PF25509">
    <property type="entry name" value="DUF7916"/>
    <property type="match status" value="1"/>
</dbReference>
<dbReference type="BioCyc" id="ECAT999415-HMP:GTTI-1340-MONOMER"/>
<dbReference type="SUPFAM" id="SSF51412">
    <property type="entry name" value="Inosine monophosphate dehydrogenase (IMPDH)"/>
    <property type="match status" value="1"/>
</dbReference>
<dbReference type="InterPro" id="IPR057238">
    <property type="entry name" value="DUF7916"/>
</dbReference>
<protein>
    <recommendedName>
        <fullName evidence="1">DUF7916 domain-containing protein</fullName>
    </recommendedName>
</protein>
<dbReference type="AlphaFoldDB" id="M2Q0C8"/>
<name>M2Q0C8_9FIRM</name>
<dbReference type="PATRIC" id="fig|999415.3.peg.1325"/>
<sequence length="297" mass="32289">MKRLLNCYSSDMMRMNGEMLKQAILASEGRTVLTETVVAREPLLSDITNGELASAFGSDMILLNIFDCDHPFIGGIEECDNPVAKLQEYTGRPVGCNLEPVDLQAQMLETRLEIPTGRQAIEHTYKKAEELGFNFICLTGNPGTGVSNSAIINAIKEAKKYFKGLIIAGKMHGAGVNEPIIDLKVIKAFIDAGAHVILMPAVNTVPGLSEETLTKACEYIHAHNALALTAIGTSQEGADKETIREIAIVNKRCGADIQHIGDAGWNGVAIPENIMALSVAIRGRRWTYHRMASSIKR</sequence>
<feature type="domain" description="DUF7916" evidence="1">
    <location>
        <begin position="5"/>
        <end position="297"/>
    </location>
</feature>
<evidence type="ECO:0000259" key="1">
    <source>
        <dbReference type="Pfam" id="PF25509"/>
    </source>
</evidence>
<organism evidence="2 3">
    <name type="scientific">Eggerthia catenaformis OT 569 = DSM 20559</name>
    <dbReference type="NCBI Taxonomy" id="999415"/>
    <lineage>
        <taxon>Bacteria</taxon>
        <taxon>Bacillati</taxon>
        <taxon>Bacillota</taxon>
        <taxon>Erysipelotrichia</taxon>
        <taxon>Erysipelotrichales</taxon>
        <taxon>Coprobacillaceae</taxon>
        <taxon>Eggerthia</taxon>
    </lineage>
</organism>
<dbReference type="Proteomes" id="UP000011758">
    <property type="component" value="Unassembled WGS sequence"/>
</dbReference>
<proteinExistence type="predicted"/>
<gene>
    <name evidence="2" type="ORF">HMPREF9943_01306</name>
</gene>
<reference evidence="2 3" key="1">
    <citation type="submission" date="2013-02" db="EMBL/GenBank/DDBJ databases">
        <title>The Genome Sequence of Lactobacillus catenaformis F0143.</title>
        <authorList>
            <consortium name="The Broad Institute Genome Sequencing Platform"/>
            <person name="Earl A."/>
            <person name="Ward D."/>
            <person name="Feldgarden M."/>
            <person name="Gevers D."/>
            <person name="Izard J."/>
            <person name="Blanton J.M."/>
            <person name="Mathney J."/>
            <person name="Dewhirst F.E."/>
            <person name="Young S.K."/>
            <person name="Zeng Q."/>
            <person name="Gargeya S."/>
            <person name="Fitzgerald M."/>
            <person name="Haas B."/>
            <person name="Abouelleil A."/>
            <person name="Alvarado L."/>
            <person name="Arachchi H.M."/>
            <person name="Berlin A."/>
            <person name="Chapman S.B."/>
            <person name="Gearin G."/>
            <person name="Goldberg J."/>
            <person name="Griggs A."/>
            <person name="Gujja S."/>
            <person name="Hansen M."/>
            <person name="Heiman D."/>
            <person name="Howarth C."/>
            <person name="Larimer J."/>
            <person name="Lui A."/>
            <person name="MacDonald P.J.P."/>
            <person name="McCowen C."/>
            <person name="Montmayeur A."/>
            <person name="Murphy C."/>
            <person name="Neiman D."/>
            <person name="Pearson M."/>
            <person name="Priest M."/>
            <person name="Roberts A."/>
            <person name="Saif S."/>
            <person name="Shea T."/>
            <person name="Sisk P."/>
            <person name="Stolte C."/>
            <person name="Sykes S."/>
            <person name="Wortman J."/>
            <person name="Nusbaum C."/>
            <person name="Birren B."/>
        </authorList>
    </citation>
    <scope>NUCLEOTIDE SEQUENCE [LARGE SCALE GENOMIC DNA]</scope>
    <source>
        <strain evidence="2 3">OT 569</strain>
    </source>
</reference>
<dbReference type="STRING" id="999415.HMPREF9943_01306"/>